<comment type="caution">
    <text evidence="13">The sequence shown here is derived from an EMBL/GenBank/DDBJ whole genome shotgun (WGS) entry which is preliminary data.</text>
</comment>
<dbReference type="InterPro" id="IPR003663">
    <property type="entry name" value="Sugar/inositol_transpt"/>
</dbReference>
<keyword evidence="7 11" id="KW-0472">Membrane</keyword>
<evidence type="ECO:0000256" key="6">
    <source>
        <dbReference type="ARBA" id="ARBA00022989"/>
    </source>
</evidence>
<reference evidence="13" key="1">
    <citation type="journal article" date="2021" name="Nat. Commun.">
        <title>Genetic determinants of endophytism in the Arabidopsis root mycobiome.</title>
        <authorList>
            <person name="Mesny F."/>
            <person name="Miyauchi S."/>
            <person name="Thiergart T."/>
            <person name="Pickel B."/>
            <person name="Atanasova L."/>
            <person name="Karlsson M."/>
            <person name="Huettel B."/>
            <person name="Barry K.W."/>
            <person name="Haridas S."/>
            <person name="Chen C."/>
            <person name="Bauer D."/>
            <person name="Andreopoulos W."/>
            <person name="Pangilinan J."/>
            <person name="LaButti K."/>
            <person name="Riley R."/>
            <person name="Lipzen A."/>
            <person name="Clum A."/>
            <person name="Drula E."/>
            <person name="Henrissat B."/>
            <person name="Kohler A."/>
            <person name="Grigoriev I.V."/>
            <person name="Martin F.M."/>
            <person name="Hacquard S."/>
        </authorList>
    </citation>
    <scope>NUCLEOTIDE SEQUENCE</scope>
    <source>
        <strain evidence="13">MPI-CAGE-CH-0235</strain>
    </source>
</reference>
<evidence type="ECO:0000256" key="10">
    <source>
        <dbReference type="RuleBase" id="RU003346"/>
    </source>
</evidence>
<feature type="transmembrane region" description="Helical" evidence="11">
    <location>
        <begin position="66"/>
        <end position="89"/>
    </location>
</feature>
<dbReference type="NCBIfam" id="TIGR00879">
    <property type="entry name" value="SP"/>
    <property type="match status" value="1"/>
</dbReference>
<gene>
    <name evidence="13" type="ORF">B0I35DRAFT_466660</name>
</gene>
<dbReference type="InterPro" id="IPR005828">
    <property type="entry name" value="MFS_sugar_transport-like"/>
</dbReference>
<evidence type="ECO:0000259" key="12">
    <source>
        <dbReference type="PROSITE" id="PS50850"/>
    </source>
</evidence>
<feature type="transmembrane region" description="Helical" evidence="11">
    <location>
        <begin position="20"/>
        <end position="46"/>
    </location>
</feature>
<feature type="transmembrane region" description="Helical" evidence="11">
    <location>
        <begin position="389"/>
        <end position="413"/>
    </location>
</feature>
<evidence type="ECO:0000256" key="4">
    <source>
        <dbReference type="ARBA" id="ARBA00022692"/>
    </source>
</evidence>
<dbReference type="InterPro" id="IPR020846">
    <property type="entry name" value="MFS_dom"/>
</dbReference>
<dbReference type="EMBL" id="JAGPNK010000001">
    <property type="protein sequence ID" value="KAH7329729.1"/>
    <property type="molecule type" value="Genomic_DNA"/>
</dbReference>
<proteinExistence type="inferred from homology"/>
<feature type="transmembrane region" description="Helical" evidence="11">
    <location>
        <begin position="425"/>
        <end position="446"/>
    </location>
</feature>
<dbReference type="PROSITE" id="PS00216">
    <property type="entry name" value="SUGAR_TRANSPORT_1"/>
    <property type="match status" value="1"/>
</dbReference>
<dbReference type="PRINTS" id="PR00171">
    <property type="entry name" value="SUGRTRNSPORT"/>
</dbReference>
<evidence type="ECO:0000256" key="11">
    <source>
        <dbReference type="SAM" id="Phobius"/>
    </source>
</evidence>
<keyword evidence="6 11" id="KW-1133">Transmembrane helix</keyword>
<dbReference type="FunFam" id="1.20.1250.20:FF:000026">
    <property type="entry name" value="MFS quinate transporter QutD"/>
    <property type="match status" value="1"/>
</dbReference>
<keyword evidence="8" id="KW-0325">Glycoprotein</keyword>
<evidence type="ECO:0000256" key="9">
    <source>
        <dbReference type="ARBA" id="ARBA00043213"/>
    </source>
</evidence>
<feature type="transmembrane region" description="Helical" evidence="11">
    <location>
        <begin position="322"/>
        <end position="344"/>
    </location>
</feature>
<organism evidence="13 14">
    <name type="scientific">Stachybotrys elegans</name>
    <dbReference type="NCBI Taxonomy" id="80388"/>
    <lineage>
        <taxon>Eukaryota</taxon>
        <taxon>Fungi</taxon>
        <taxon>Dikarya</taxon>
        <taxon>Ascomycota</taxon>
        <taxon>Pezizomycotina</taxon>
        <taxon>Sordariomycetes</taxon>
        <taxon>Hypocreomycetidae</taxon>
        <taxon>Hypocreales</taxon>
        <taxon>Stachybotryaceae</taxon>
        <taxon>Stachybotrys</taxon>
    </lineage>
</organism>
<protein>
    <recommendedName>
        <fullName evidence="9">Quinate transporter</fullName>
    </recommendedName>
</protein>
<evidence type="ECO:0000256" key="3">
    <source>
        <dbReference type="ARBA" id="ARBA00022448"/>
    </source>
</evidence>
<comment type="subcellular location">
    <subcellularLocation>
        <location evidence="1">Membrane</location>
        <topology evidence="1">Multi-pass membrane protein</topology>
    </subcellularLocation>
</comment>
<dbReference type="GO" id="GO:0016020">
    <property type="term" value="C:membrane"/>
    <property type="evidence" value="ECO:0007669"/>
    <property type="project" value="UniProtKB-SubCell"/>
</dbReference>
<dbReference type="PANTHER" id="PTHR48022">
    <property type="entry name" value="PLASTIDIC GLUCOSE TRANSPORTER 4"/>
    <property type="match status" value="1"/>
</dbReference>
<feature type="transmembrane region" description="Helical" evidence="11">
    <location>
        <begin position="190"/>
        <end position="210"/>
    </location>
</feature>
<keyword evidence="14" id="KW-1185">Reference proteome</keyword>
<evidence type="ECO:0000313" key="14">
    <source>
        <dbReference type="Proteomes" id="UP000813444"/>
    </source>
</evidence>
<feature type="transmembrane region" description="Helical" evidence="11">
    <location>
        <begin position="452"/>
        <end position="475"/>
    </location>
</feature>
<dbReference type="Gene3D" id="1.20.1250.20">
    <property type="entry name" value="MFS general substrate transporter like domains"/>
    <property type="match status" value="1"/>
</dbReference>
<dbReference type="GO" id="GO:0005351">
    <property type="term" value="F:carbohydrate:proton symporter activity"/>
    <property type="evidence" value="ECO:0007669"/>
    <property type="project" value="TreeGrafter"/>
</dbReference>
<feature type="transmembrane region" description="Helical" evidence="11">
    <location>
        <begin position="121"/>
        <end position="144"/>
    </location>
</feature>
<evidence type="ECO:0000256" key="5">
    <source>
        <dbReference type="ARBA" id="ARBA00022911"/>
    </source>
</evidence>
<feature type="domain" description="Major facilitator superfamily (MFS) profile" evidence="12">
    <location>
        <begin position="22"/>
        <end position="479"/>
    </location>
</feature>
<dbReference type="OrthoDB" id="508119at2759"/>
<evidence type="ECO:0000256" key="7">
    <source>
        <dbReference type="ARBA" id="ARBA00023136"/>
    </source>
</evidence>
<evidence type="ECO:0000256" key="1">
    <source>
        <dbReference type="ARBA" id="ARBA00004141"/>
    </source>
</evidence>
<comment type="similarity">
    <text evidence="2 10">Belongs to the major facilitator superfamily. Sugar transporter (TC 2.A.1.1) family.</text>
</comment>
<feature type="transmembrane region" description="Helical" evidence="11">
    <location>
        <begin position="351"/>
        <end position="369"/>
    </location>
</feature>
<feature type="transmembrane region" description="Helical" evidence="11">
    <location>
        <begin position="96"/>
        <end position="115"/>
    </location>
</feature>
<feature type="transmembrane region" description="Helical" evidence="11">
    <location>
        <begin position="284"/>
        <end position="302"/>
    </location>
</feature>
<dbReference type="InterPro" id="IPR036259">
    <property type="entry name" value="MFS_trans_sf"/>
</dbReference>
<evidence type="ECO:0000313" key="13">
    <source>
        <dbReference type="EMBL" id="KAH7329729.1"/>
    </source>
</evidence>
<feature type="transmembrane region" description="Helical" evidence="11">
    <location>
        <begin position="156"/>
        <end position="178"/>
    </location>
</feature>
<dbReference type="Proteomes" id="UP000813444">
    <property type="component" value="Unassembled WGS sequence"/>
</dbReference>
<dbReference type="Pfam" id="PF00083">
    <property type="entry name" value="Sugar_tr"/>
    <property type="match status" value="1"/>
</dbReference>
<dbReference type="PROSITE" id="PS50850">
    <property type="entry name" value="MFS"/>
    <property type="match status" value="1"/>
</dbReference>
<name>A0A8K0WYP2_9HYPO</name>
<evidence type="ECO:0000256" key="8">
    <source>
        <dbReference type="ARBA" id="ARBA00023180"/>
    </source>
</evidence>
<sequence length="580" mass="64305">MAKDHTTHQAPPQVYNWRVYALAISAAMGSAMFGYDSAFIGGTMSLPSFQDRFGLSSNTGDALASLRANIVSTFQAGCFFGVIFVYMATERFGRRWPLIVCGFIFNIGAILQVASDGIVGLIYAGRALTGLAVGASSMIIPIYISESSPPAIRGRLIGIFEIFLQVFQIFGFWVNYGVNLHLSPTSDSQWYIPFALQFIPGGLLSICMWFQPESPRWLLNANRTEQARTVLQRLRQLPADDEYLNWEVNTVLQQIEQERAMGAHNSFVAKVKEIATVPSNRKRLLLGIALMFIQNMSGINALNYYSPSIFQAIGFTGTDVGLLATGIFGIVKASATTVFMIWGVERIGRRNALLIGSAGAMVALLYIGAFAKVTGSFDGVSVGRSPGAYAAIAMVYIFSVFYAMSWNGIPWIFCAEVFPMAIRSACMLVTTCAQWLGQFTIVYSTPYMMANITYGTFFLFGFSVLFGIIFSFAFIPETKGMSLEDMDILFSQEGLAYSWRRKTDQIIRDRAEAGHLDANAFFAKDVLKPRLNSGICWYSANDDIWLLGNSSEVVEDHYVEERCKRFAHCLRFRLGPILDV</sequence>
<dbReference type="PROSITE" id="PS00217">
    <property type="entry name" value="SUGAR_TRANSPORT_2"/>
    <property type="match status" value="1"/>
</dbReference>
<dbReference type="AlphaFoldDB" id="A0A8K0WYP2"/>
<keyword evidence="4 11" id="KW-0812">Transmembrane</keyword>
<dbReference type="SUPFAM" id="SSF103473">
    <property type="entry name" value="MFS general substrate transporter"/>
    <property type="match status" value="1"/>
</dbReference>
<dbReference type="InterPro" id="IPR050360">
    <property type="entry name" value="MFS_Sugar_Transporters"/>
</dbReference>
<keyword evidence="5" id="KW-0672">Quinate metabolism</keyword>
<accession>A0A8K0WYP2</accession>
<dbReference type="PANTHER" id="PTHR48022:SF34">
    <property type="entry name" value="MAJOR FACILITATOR SUPERFAMILY (MFS) PROFILE DOMAIN-CONTAINING PROTEIN-RELATED"/>
    <property type="match status" value="1"/>
</dbReference>
<keyword evidence="3 10" id="KW-0813">Transport</keyword>
<evidence type="ECO:0000256" key="2">
    <source>
        <dbReference type="ARBA" id="ARBA00010992"/>
    </source>
</evidence>
<dbReference type="InterPro" id="IPR005829">
    <property type="entry name" value="Sugar_transporter_CS"/>
</dbReference>